<comment type="caution">
    <text evidence="1">The sequence shown here is derived from an EMBL/GenBank/DDBJ whole genome shotgun (WGS) entry which is preliminary data.</text>
</comment>
<proteinExistence type="predicted"/>
<keyword evidence="2" id="KW-1185">Reference proteome</keyword>
<accession>A0ACC2FF23</accession>
<name>A0ACC2FF23_DALPE</name>
<dbReference type="EMBL" id="CM055756">
    <property type="protein sequence ID" value="KAJ7989953.1"/>
    <property type="molecule type" value="Genomic_DNA"/>
</dbReference>
<protein>
    <submittedName>
        <fullName evidence="1">Uncharacterized protein</fullName>
    </submittedName>
</protein>
<dbReference type="Proteomes" id="UP001157502">
    <property type="component" value="Chromosome 29"/>
</dbReference>
<evidence type="ECO:0000313" key="2">
    <source>
        <dbReference type="Proteomes" id="UP001157502"/>
    </source>
</evidence>
<reference evidence="1" key="1">
    <citation type="submission" date="2021-05" db="EMBL/GenBank/DDBJ databases">
        <authorList>
            <person name="Pan Q."/>
            <person name="Jouanno E."/>
            <person name="Zahm M."/>
            <person name="Klopp C."/>
            <person name="Cabau C."/>
            <person name="Louis A."/>
            <person name="Berthelot C."/>
            <person name="Parey E."/>
            <person name="Roest Crollius H."/>
            <person name="Montfort J."/>
            <person name="Robinson-Rechavi M."/>
            <person name="Bouchez O."/>
            <person name="Lampietro C."/>
            <person name="Lopez Roques C."/>
            <person name="Donnadieu C."/>
            <person name="Postlethwait J."/>
            <person name="Bobe J."/>
            <person name="Dillon D."/>
            <person name="Chandos A."/>
            <person name="von Hippel F."/>
            <person name="Guiguen Y."/>
        </authorList>
    </citation>
    <scope>NUCLEOTIDE SEQUENCE</scope>
    <source>
        <strain evidence="1">YG-Jan2019</strain>
    </source>
</reference>
<gene>
    <name evidence="1" type="ORF">DPEC_G00309820</name>
</gene>
<evidence type="ECO:0000313" key="1">
    <source>
        <dbReference type="EMBL" id="KAJ7989953.1"/>
    </source>
</evidence>
<sequence length="221" mass="22547">MSSAQTALSDSGVLGAAVPVLTELSTCGSVAFADAPGVAAPAPLTSNSALPFSGISTGPRTGDSLTRSYRRLRAAAKQHVTNEDAEEDAPRVGGAEVALLLDFDVGDAFPLHNRTSQSLATFSLSGIGSPVGEGSEAAQEVQDASRHGDILCLFAVTLRHSAAQIGGAKPELATSHAGIQTRSGVRLNASSFHLNSRGASKGPGLARLRPSVPLLRSVRTP</sequence>
<organism evidence="1 2">
    <name type="scientific">Dallia pectoralis</name>
    <name type="common">Alaska blackfish</name>
    <dbReference type="NCBI Taxonomy" id="75939"/>
    <lineage>
        <taxon>Eukaryota</taxon>
        <taxon>Metazoa</taxon>
        <taxon>Chordata</taxon>
        <taxon>Craniata</taxon>
        <taxon>Vertebrata</taxon>
        <taxon>Euteleostomi</taxon>
        <taxon>Actinopterygii</taxon>
        <taxon>Neopterygii</taxon>
        <taxon>Teleostei</taxon>
        <taxon>Protacanthopterygii</taxon>
        <taxon>Esociformes</taxon>
        <taxon>Umbridae</taxon>
        <taxon>Dallia</taxon>
    </lineage>
</organism>